<evidence type="ECO:0000256" key="1">
    <source>
        <dbReference type="SAM" id="MobiDB-lite"/>
    </source>
</evidence>
<evidence type="ECO:0000256" key="2">
    <source>
        <dbReference type="SAM" id="Phobius"/>
    </source>
</evidence>
<proteinExistence type="predicted"/>
<organism evidence="3 4">
    <name type="scientific">Maudiozyma humilis</name>
    <name type="common">Sour dough yeast</name>
    <name type="synonym">Kazachstania humilis</name>
    <dbReference type="NCBI Taxonomy" id="51915"/>
    <lineage>
        <taxon>Eukaryota</taxon>
        <taxon>Fungi</taxon>
        <taxon>Dikarya</taxon>
        <taxon>Ascomycota</taxon>
        <taxon>Saccharomycotina</taxon>
        <taxon>Saccharomycetes</taxon>
        <taxon>Saccharomycetales</taxon>
        <taxon>Saccharomycetaceae</taxon>
        <taxon>Maudiozyma</taxon>
    </lineage>
</organism>
<keyword evidence="4" id="KW-1185">Reference proteome</keyword>
<feature type="compositionally biased region" description="Low complexity" evidence="1">
    <location>
        <begin position="215"/>
        <end position="225"/>
    </location>
</feature>
<feature type="transmembrane region" description="Helical" evidence="2">
    <location>
        <begin position="91"/>
        <end position="112"/>
    </location>
</feature>
<feature type="compositionally biased region" description="Low complexity" evidence="1">
    <location>
        <begin position="15"/>
        <end position="68"/>
    </location>
</feature>
<gene>
    <name evidence="3" type="ORF">DAKH74_033510</name>
</gene>
<keyword evidence="2" id="KW-1133">Transmembrane helix</keyword>
<accession>A0AAV5RZ86</accession>
<dbReference type="PANTHER" id="PTHR36089">
    <property type="entry name" value="CHITIN SYNTHASE 3 COMPLEX PROTEIN CSI2-RELATED"/>
    <property type="match status" value="1"/>
</dbReference>
<dbReference type="GO" id="GO:0000324">
    <property type="term" value="C:fungal-type vacuole"/>
    <property type="evidence" value="ECO:0007669"/>
    <property type="project" value="TreeGrafter"/>
</dbReference>
<comment type="caution">
    <text evidence="3">The sequence shown here is derived from an EMBL/GenBank/DDBJ whole genome shotgun (WGS) entry which is preliminary data.</text>
</comment>
<dbReference type="Proteomes" id="UP001377567">
    <property type="component" value="Unassembled WGS sequence"/>
</dbReference>
<dbReference type="AlphaFoldDB" id="A0AAV5RZ86"/>
<feature type="region of interest" description="Disordered" evidence="1">
    <location>
        <begin position="8"/>
        <end position="80"/>
    </location>
</feature>
<dbReference type="EMBL" id="BTGD01000010">
    <property type="protein sequence ID" value="GMM56735.1"/>
    <property type="molecule type" value="Genomic_DNA"/>
</dbReference>
<feature type="compositionally biased region" description="Basic and acidic residues" evidence="1">
    <location>
        <begin position="133"/>
        <end position="154"/>
    </location>
</feature>
<keyword evidence="2" id="KW-0472">Membrane</keyword>
<feature type="region of interest" description="Disordered" evidence="1">
    <location>
        <begin position="133"/>
        <end position="195"/>
    </location>
</feature>
<reference evidence="3 4" key="1">
    <citation type="journal article" date="2023" name="Elife">
        <title>Identification of key yeast species and microbe-microbe interactions impacting larval growth of Drosophila in the wild.</title>
        <authorList>
            <person name="Mure A."/>
            <person name="Sugiura Y."/>
            <person name="Maeda R."/>
            <person name="Honda K."/>
            <person name="Sakurai N."/>
            <person name="Takahashi Y."/>
            <person name="Watada M."/>
            <person name="Katoh T."/>
            <person name="Gotoh A."/>
            <person name="Gotoh Y."/>
            <person name="Taniguchi I."/>
            <person name="Nakamura K."/>
            <person name="Hayashi T."/>
            <person name="Katayama T."/>
            <person name="Uemura T."/>
            <person name="Hattori Y."/>
        </authorList>
    </citation>
    <scope>NUCLEOTIDE SEQUENCE [LARGE SCALE GENOMIC DNA]</scope>
    <source>
        <strain evidence="3 4">KH-74</strain>
    </source>
</reference>
<evidence type="ECO:0000313" key="3">
    <source>
        <dbReference type="EMBL" id="GMM56735.1"/>
    </source>
</evidence>
<name>A0AAV5RZ86_MAUHU</name>
<dbReference type="PANTHER" id="PTHR36089:SF1">
    <property type="entry name" value="CHITIN SYNTHASE 3 COMPLEX PROTEIN CSI2-RELATED"/>
    <property type="match status" value="1"/>
</dbReference>
<protein>
    <submittedName>
        <fullName evidence="3">Uncharacterized protein</fullName>
    </submittedName>
</protein>
<dbReference type="InterPro" id="IPR051009">
    <property type="entry name" value="PRM"/>
</dbReference>
<feature type="region of interest" description="Disordered" evidence="1">
    <location>
        <begin position="212"/>
        <end position="247"/>
    </location>
</feature>
<feature type="compositionally biased region" description="Low complexity" evidence="1">
    <location>
        <begin position="168"/>
        <end position="195"/>
    </location>
</feature>
<evidence type="ECO:0000313" key="4">
    <source>
        <dbReference type="Proteomes" id="UP001377567"/>
    </source>
</evidence>
<keyword evidence="2" id="KW-0812">Transmembrane</keyword>
<sequence length="262" mass="27864">MIVTLVERAMPQIKSTTSSSSSSSTSTSTSTSISASSISSSSTSGSTTFSSVESTTTSSSSSSISYASPTPPSARDNPFVLRESTAPQGTVYIAVGSVFLAFLLFIAFLRILQWWQDRRMCGIAVNGFSSVPLDEKFPDRGRQPPRPRDIESRGRLTPQYSDTMAYKGTSYTYTHTRSSSSDSSSGHGGHSSSPSVQQLFISPTVEIGKCSQGKLATSATSSPALAPLPMPRKPPSVARSSRPRNAIPSMYLDSLLELSESD</sequence>